<gene>
    <name evidence="1" type="ORF">BFJ68_g14130</name>
</gene>
<protein>
    <submittedName>
        <fullName evidence="1">Uncharacterized protein</fullName>
    </submittedName>
</protein>
<comment type="caution">
    <text evidence="1">The sequence shown here is derived from an EMBL/GenBank/DDBJ whole genome shotgun (WGS) entry which is preliminary data.</text>
</comment>
<reference evidence="1 2" key="1">
    <citation type="journal article" date="2018" name="Sci. Rep.">
        <title>Characterisation of pathogen-specific regions and novel effector candidates in Fusarium oxysporum f. sp. cepae.</title>
        <authorList>
            <person name="Armitage A.D."/>
            <person name="Taylor A."/>
            <person name="Sobczyk M.K."/>
            <person name="Baxter L."/>
            <person name="Greenfield B.P."/>
            <person name="Bates H.J."/>
            <person name="Wilson F."/>
            <person name="Jackson A.C."/>
            <person name="Ott S."/>
            <person name="Harrison R.J."/>
            <person name="Clarkson J.P."/>
        </authorList>
    </citation>
    <scope>NUCLEOTIDE SEQUENCE [LARGE SCALE GENOMIC DNA]</scope>
    <source>
        <strain evidence="1 2">Fo_A28</strain>
    </source>
</reference>
<evidence type="ECO:0000313" key="1">
    <source>
        <dbReference type="EMBL" id="RKK97121.1"/>
    </source>
</evidence>
<name>A0A420PX79_FUSOX</name>
<accession>A0A420PX79</accession>
<sequence>MFTLRELSCHKKIDLLNLYAHHIEGYIQDILFAMGESEDIAFPINIFPAHNFNVDQQNDLVFNPHRFTRLSVDLLSFAAYYGKMGLVNTLLSLPTAGKARNTTYGTSLCFQGLKPSPTSTRILKENIDTVSSEKQQWNAICTIGMTYDSKNTVKS</sequence>
<dbReference type="Proteomes" id="UP000285860">
    <property type="component" value="Unassembled WGS sequence"/>
</dbReference>
<dbReference type="AlphaFoldDB" id="A0A420PX79"/>
<evidence type="ECO:0000313" key="2">
    <source>
        <dbReference type="Proteomes" id="UP000285860"/>
    </source>
</evidence>
<dbReference type="EMBL" id="MRCY01000114">
    <property type="protein sequence ID" value="RKK97121.1"/>
    <property type="molecule type" value="Genomic_DNA"/>
</dbReference>
<proteinExistence type="predicted"/>
<organism evidence="1 2">
    <name type="scientific">Fusarium oxysporum</name>
    <name type="common">Fusarium vascular wilt</name>
    <dbReference type="NCBI Taxonomy" id="5507"/>
    <lineage>
        <taxon>Eukaryota</taxon>
        <taxon>Fungi</taxon>
        <taxon>Dikarya</taxon>
        <taxon>Ascomycota</taxon>
        <taxon>Pezizomycotina</taxon>
        <taxon>Sordariomycetes</taxon>
        <taxon>Hypocreomycetidae</taxon>
        <taxon>Hypocreales</taxon>
        <taxon>Nectriaceae</taxon>
        <taxon>Fusarium</taxon>
        <taxon>Fusarium oxysporum species complex</taxon>
    </lineage>
</organism>